<dbReference type="RefSeq" id="WP_006302030.1">
    <property type="nucleotide sequence ID" value="NZ_CM001022.1"/>
</dbReference>
<evidence type="ECO:0000259" key="1">
    <source>
        <dbReference type="PROSITE" id="PS51819"/>
    </source>
</evidence>
<dbReference type="Pfam" id="PF00903">
    <property type="entry name" value="Glyoxalase"/>
    <property type="match status" value="1"/>
</dbReference>
<dbReference type="HOGENOM" id="CLU_046006_15_2_0"/>
<name>E3D0A9_9BACT</name>
<protein>
    <submittedName>
        <fullName evidence="2">Glyoxalase/bleomycin resistance protein/dioxygenase</fullName>
    </submittedName>
</protein>
<dbReference type="GO" id="GO:0051213">
    <property type="term" value="F:dioxygenase activity"/>
    <property type="evidence" value="ECO:0007669"/>
    <property type="project" value="UniProtKB-KW"/>
</dbReference>
<dbReference type="PaxDb" id="584708-Apau_2375"/>
<keyword evidence="2" id="KW-0560">Oxidoreductase</keyword>
<keyword evidence="3" id="KW-1185">Reference proteome</keyword>
<dbReference type="OrthoDB" id="9795618at2"/>
<gene>
    <name evidence="2" type="ORF">Apau_2375</name>
</gene>
<feature type="domain" description="VOC" evidence="1">
    <location>
        <begin position="1"/>
        <end position="126"/>
    </location>
</feature>
<dbReference type="InterPro" id="IPR029068">
    <property type="entry name" value="Glyas_Bleomycin-R_OHBP_Dase"/>
</dbReference>
<dbReference type="STRING" id="584708.Apau_2375"/>
<keyword evidence="2" id="KW-0223">Dioxygenase</keyword>
<sequence>MFRSLVPDLPCADVAATLEFYRELLGFVPSLTLPADPPYHWALARCGEVTLMFQTLSSLTAEFPSLHAGAAGGPLALYLETDRALDLYEHLRNRPELTQPLKETGQGKVEFALTDPDGRVVVLVGDRNPSCQGACPPVQSAP</sequence>
<dbReference type="PROSITE" id="PS51819">
    <property type="entry name" value="VOC"/>
    <property type="match status" value="1"/>
</dbReference>
<proteinExistence type="predicted"/>
<evidence type="ECO:0000313" key="2">
    <source>
        <dbReference type="EMBL" id="EFQ24782.1"/>
    </source>
</evidence>
<dbReference type="Proteomes" id="UP000005096">
    <property type="component" value="Chromosome"/>
</dbReference>
<organism evidence="2 3">
    <name type="scientific">Aminomonas paucivorans DSM 12260</name>
    <dbReference type="NCBI Taxonomy" id="584708"/>
    <lineage>
        <taxon>Bacteria</taxon>
        <taxon>Thermotogati</taxon>
        <taxon>Synergistota</taxon>
        <taxon>Synergistia</taxon>
        <taxon>Synergistales</taxon>
        <taxon>Synergistaceae</taxon>
        <taxon>Aminomonas</taxon>
    </lineage>
</organism>
<dbReference type="EMBL" id="CM001022">
    <property type="protein sequence ID" value="EFQ24782.1"/>
    <property type="molecule type" value="Genomic_DNA"/>
</dbReference>
<evidence type="ECO:0000313" key="3">
    <source>
        <dbReference type="Proteomes" id="UP000005096"/>
    </source>
</evidence>
<accession>E3D0A9</accession>
<dbReference type="Gene3D" id="3.10.180.10">
    <property type="entry name" value="2,3-Dihydroxybiphenyl 1,2-Dioxygenase, domain 1"/>
    <property type="match status" value="1"/>
</dbReference>
<dbReference type="InterPro" id="IPR037523">
    <property type="entry name" value="VOC_core"/>
</dbReference>
<dbReference type="AlphaFoldDB" id="E3D0A9"/>
<dbReference type="InterPro" id="IPR004360">
    <property type="entry name" value="Glyas_Fos-R_dOase_dom"/>
</dbReference>
<dbReference type="SUPFAM" id="SSF54593">
    <property type="entry name" value="Glyoxalase/Bleomycin resistance protein/Dihydroxybiphenyl dioxygenase"/>
    <property type="match status" value="1"/>
</dbReference>
<dbReference type="eggNOG" id="COG0346">
    <property type="taxonomic scope" value="Bacteria"/>
</dbReference>
<reference evidence="2 3" key="1">
    <citation type="journal article" date="2010" name="Stand. Genomic Sci.">
        <title>Non-contiguous finished genome sequence of Aminomonas paucivorans type strain (GLU-3).</title>
        <authorList>
            <person name="Pitluck S."/>
            <person name="Yasawong M."/>
            <person name="Held B."/>
            <person name="Lapidus A."/>
            <person name="Nolan M."/>
            <person name="Copeland A."/>
            <person name="Lucas S."/>
            <person name="Del Rio T.G."/>
            <person name="Tice H."/>
            <person name="Cheng J.F."/>
            <person name="Chertkov O."/>
            <person name="Goodwin L."/>
            <person name="Tapia R."/>
            <person name="Han C."/>
            <person name="Liolios K."/>
            <person name="Ivanova N."/>
            <person name="Mavromatis K."/>
            <person name="Ovchinnikova G."/>
            <person name="Pati A."/>
            <person name="Chen A."/>
            <person name="Palaniappan K."/>
            <person name="Land M."/>
            <person name="Hauser L."/>
            <person name="Chang Y.J."/>
            <person name="Jeffries C.D."/>
            <person name="Pukall R."/>
            <person name="Spring S."/>
            <person name="Rohde M."/>
            <person name="Sikorski J."/>
            <person name="Goker M."/>
            <person name="Woyke T."/>
            <person name="Bristow J."/>
            <person name="Eisen J.A."/>
            <person name="Markowitz V."/>
            <person name="Hugenholtz P."/>
            <person name="Kyrpides N.C."/>
            <person name="Klenk H.P."/>
        </authorList>
    </citation>
    <scope>NUCLEOTIDE SEQUENCE [LARGE SCALE GENOMIC DNA]</scope>
    <source>
        <strain evidence="2 3">DSM 12260</strain>
    </source>
</reference>